<evidence type="ECO:0000256" key="6">
    <source>
        <dbReference type="ARBA" id="ARBA00022853"/>
    </source>
</evidence>
<organism evidence="10 11">
    <name type="scientific">Geotrypetes seraphini</name>
    <name type="common">Gaboon caecilian</name>
    <name type="synonym">Caecilia seraphini</name>
    <dbReference type="NCBI Taxonomy" id="260995"/>
    <lineage>
        <taxon>Eukaryota</taxon>
        <taxon>Metazoa</taxon>
        <taxon>Chordata</taxon>
        <taxon>Craniata</taxon>
        <taxon>Vertebrata</taxon>
        <taxon>Euteleostomi</taxon>
        <taxon>Amphibia</taxon>
        <taxon>Gymnophiona</taxon>
        <taxon>Geotrypetes</taxon>
    </lineage>
</organism>
<evidence type="ECO:0000256" key="8">
    <source>
        <dbReference type="SAM" id="MobiDB-lite"/>
    </source>
</evidence>
<gene>
    <name evidence="11" type="primary">LRWD1</name>
</gene>
<dbReference type="GO" id="GO:0006325">
    <property type="term" value="P:chromatin organization"/>
    <property type="evidence" value="ECO:0007669"/>
    <property type="project" value="UniProtKB-KW"/>
</dbReference>
<dbReference type="PROSITE" id="PS50294">
    <property type="entry name" value="WD_REPEATS_REGION"/>
    <property type="match status" value="1"/>
</dbReference>
<keyword evidence="5" id="KW-0677">Repeat</keyword>
<keyword evidence="4" id="KW-0433">Leucine-rich repeat</keyword>
<dbReference type="PROSITE" id="PS50082">
    <property type="entry name" value="WD_REPEATS_2"/>
    <property type="match status" value="1"/>
</dbReference>
<evidence type="ECO:0000313" key="10">
    <source>
        <dbReference type="Proteomes" id="UP000515159"/>
    </source>
</evidence>
<evidence type="ECO:0000256" key="5">
    <source>
        <dbReference type="ARBA" id="ARBA00022737"/>
    </source>
</evidence>
<dbReference type="InterPro" id="IPR036322">
    <property type="entry name" value="WD40_repeat_dom_sf"/>
</dbReference>
<accession>A0A6P8PTM4</accession>
<keyword evidence="2" id="KW-0158">Chromosome</keyword>
<dbReference type="CTD" id="222229"/>
<dbReference type="InParanoid" id="A0A6P8PTM4"/>
<dbReference type="KEGG" id="gsh:117349417"/>
<sequence length="462" mass="52366">MPGSPKDCNQNEKAAAIRNILGKSEKPQQHKHKQQTAKRSHQGLSEEEPHTKTARSLQTEGRKDLSTVPRKNSKNKEVINLEPLHFLQCHSRENSREDFKTQLWSCAFQPCLGDSSGKESVIVATCGGDSVCVIDCETGKVLKKYKVAKEEFFSVAWTCLSMVDTEGQRRKFSVLAAAGRHGIVKLIHTKANFCYGEIKAHKKPISVLCFSPAQETFLFTGSYDKRIILWNIGVPDCAYNFRASQLLTLEASSVPLRMALVPACPERYLLAACEDGCFAWEIRVEKQKDRRSCLTEFQFPIYEKKDKDNDFHLVDGLAFLNQDLVVSKSCMQGSLYLWSWTQSLKAQKKTSRRVNAAIITELQWSDTELPYLTLSTCPEQQHIFCGDEKGNVWVYDFNHYTQKNPFSKEKVAPSQILNWPSLTIKGQKQVNGIIINNVTVDPAFKYMVALTDQNIVAIWKII</sequence>
<dbReference type="FunCoup" id="A0A6P8PTM4">
    <property type="interactions" value="2031"/>
</dbReference>
<dbReference type="InterPro" id="IPR019775">
    <property type="entry name" value="WD40_repeat_CS"/>
</dbReference>
<evidence type="ECO:0000256" key="2">
    <source>
        <dbReference type="ARBA" id="ARBA00022454"/>
    </source>
</evidence>
<dbReference type="PANTHER" id="PTHR24370:SF10">
    <property type="entry name" value="LEUCINE-RICH REPEAT AND WD REPEAT-CONTAINING PROTEIN 1"/>
    <property type="match status" value="1"/>
</dbReference>
<feature type="compositionally biased region" description="Basic residues" evidence="8">
    <location>
        <begin position="29"/>
        <end position="41"/>
    </location>
</feature>
<proteinExistence type="predicted"/>
<reference evidence="11" key="1">
    <citation type="submission" date="2025-08" db="UniProtKB">
        <authorList>
            <consortium name="RefSeq"/>
        </authorList>
    </citation>
    <scope>IDENTIFICATION</scope>
</reference>
<dbReference type="GeneID" id="117349417"/>
<dbReference type="InterPro" id="IPR052489">
    <property type="entry name" value="LRWD1"/>
</dbReference>
<dbReference type="SUPFAM" id="SSF50978">
    <property type="entry name" value="WD40 repeat-like"/>
    <property type="match status" value="1"/>
</dbReference>
<evidence type="ECO:0000256" key="7">
    <source>
        <dbReference type="PROSITE-ProRule" id="PRU00221"/>
    </source>
</evidence>
<dbReference type="GO" id="GO:0003682">
    <property type="term" value="F:chromatin binding"/>
    <property type="evidence" value="ECO:0007669"/>
    <property type="project" value="TreeGrafter"/>
</dbReference>
<dbReference type="SMART" id="SM00320">
    <property type="entry name" value="WD40"/>
    <property type="match status" value="4"/>
</dbReference>
<dbReference type="RefSeq" id="XP_033778751.1">
    <property type="nucleotide sequence ID" value="XM_033922860.1"/>
</dbReference>
<evidence type="ECO:0000256" key="1">
    <source>
        <dbReference type="ARBA" id="ARBA00004286"/>
    </source>
</evidence>
<dbReference type="InterPro" id="IPR056160">
    <property type="entry name" value="WD_LRWD1"/>
</dbReference>
<evidence type="ECO:0000256" key="3">
    <source>
        <dbReference type="ARBA" id="ARBA00022574"/>
    </source>
</evidence>
<evidence type="ECO:0000259" key="9">
    <source>
        <dbReference type="Pfam" id="PF23215"/>
    </source>
</evidence>
<dbReference type="InterPro" id="IPR001680">
    <property type="entry name" value="WD40_rpt"/>
</dbReference>
<dbReference type="GO" id="GO:0071169">
    <property type="term" value="P:establishment of protein localization to chromatin"/>
    <property type="evidence" value="ECO:0007669"/>
    <property type="project" value="TreeGrafter"/>
</dbReference>
<keyword evidence="6" id="KW-0156">Chromatin regulator</keyword>
<dbReference type="OrthoDB" id="7318948at2759"/>
<evidence type="ECO:0000256" key="4">
    <source>
        <dbReference type="ARBA" id="ARBA00022614"/>
    </source>
</evidence>
<evidence type="ECO:0000313" key="11">
    <source>
        <dbReference type="RefSeq" id="XP_033778751.1"/>
    </source>
</evidence>
<protein>
    <submittedName>
        <fullName evidence="11">Leucine-rich repeat and WD repeat-containing protein 1</fullName>
    </submittedName>
</protein>
<dbReference type="PANTHER" id="PTHR24370">
    <property type="entry name" value="OPTICIN"/>
    <property type="match status" value="1"/>
</dbReference>
<comment type="subcellular location">
    <subcellularLocation>
        <location evidence="1">Chromosome</location>
    </subcellularLocation>
</comment>
<feature type="region of interest" description="Disordered" evidence="8">
    <location>
        <begin position="1"/>
        <end position="74"/>
    </location>
</feature>
<name>A0A6P8PTM4_GEOSA</name>
<dbReference type="PROSITE" id="PS00678">
    <property type="entry name" value="WD_REPEATS_1"/>
    <property type="match status" value="1"/>
</dbReference>
<dbReference type="FunFam" id="2.130.10.10:FF:000488">
    <property type="entry name" value="Leucine-rich repeat and WD repeat-containing protein 1"/>
    <property type="match status" value="1"/>
</dbReference>
<dbReference type="AlphaFoldDB" id="A0A6P8PTM4"/>
<dbReference type="Gene3D" id="2.130.10.10">
    <property type="entry name" value="YVTN repeat-like/Quinoprotein amine dehydrogenase"/>
    <property type="match status" value="1"/>
</dbReference>
<feature type="domain" description="Leucine-rich repeat and WD repeat-containing protein 1 WD" evidence="9">
    <location>
        <begin position="77"/>
        <end position="461"/>
    </location>
</feature>
<keyword evidence="10" id="KW-1185">Reference proteome</keyword>
<dbReference type="GO" id="GO:0005664">
    <property type="term" value="C:nuclear origin of replication recognition complex"/>
    <property type="evidence" value="ECO:0007669"/>
    <property type="project" value="TreeGrafter"/>
</dbReference>
<feature type="repeat" description="WD" evidence="7">
    <location>
        <begin position="198"/>
        <end position="232"/>
    </location>
</feature>
<keyword evidence="3 7" id="KW-0853">WD repeat</keyword>
<dbReference type="InterPro" id="IPR015943">
    <property type="entry name" value="WD40/YVTN_repeat-like_dom_sf"/>
</dbReference>
<dbReference type="Proteomes" id="UP000515159">
    <property type="component" value="Chromosome 15"/>
</dbReference>
<dbReference type="Pfam" id="PF23215">
    <property type="entry name" value="WD_LRWD1"/>
    <property type="match status" value="1"/>
</dbReference>